<keyword evidence="4" id="KW-0503">Monooxygenase</keyword>
<dbReference type="AlphaFoldDB" id="A0A0P4RAZ6"/>
<proteinExistence type="predicted"/>
<reference evidence="6 7" key="2">
    <citation type="journal article" date="2015" name="Stand. Genomic Sci.">
        <title>Draft genome sequence of marine-derived Streptomyces sp. TP-A0598, a producer of anti-MRSA antibiotic lydicamycins.</title>
        <authorList>
            <person name="Komaki H."/>
            <person name="Ichikawa N."/>
            <person name="Hosoyama A."/>
            <person name="Fujita N."/>
            <person name="Igarashi Y."/>
        </authorList>
    </citation>
    <scope>NUCLEOTIDE SEQUENCE [LARGE SCALE GENOMIC DNA]</scope>
    <source>
        <strain evidence="6 7">NBRC 110027</strain>
    </source>
</reference>
<evidence type="ECO:0000313" key="7">
    <source>
        <dbReference type="Proteomes" id="UP000048965"/>
    </source>
</evidence>
<dbReference type="Gene3D" id="3.20.20.30">
    <property type="entry name" value="Luciferase-like domain"/>
    <property type="match status" value="1"/>
</dbReference>
<evidence type="ECO:0000259" key="5">
    <source>
        <dbReference type="Pfam" id="PF00296"/>
    </source>
</evidence>
<protein>
    <submittedName>
        <fullName evidence="6">Putative oxidoreductase</fullName>
    </submittedName>
</protein>
<dbReference type="OrthoDB" id="143323at2"/>
<keyword evidence="1" id="KW-0285">Flavoprotein</keyword>
<dbReference type="Proteomes" id="UP000048965">
    <property type="component" value="Unassembled WGS sequence"/>
</dbReference>
<accession>A0A0P4RAZ6</accession>
<dbReference type="SUPFAM" id="SSF51679">
    <property type="entry name" value="Bacterial luciferase-like"/>
    <property type="match status" value="1"/>
</dbReference>
<dbReference type="GO" id="GO:0008726">
    <property type="term" value="F:alkanesulfonate monooxygenase activity"/>
    <property type="evidence" value="ECO:0007669"/>
    <property type="project" value="TreeGrafter"/>
</dbReference>
<dbReference type="InterPro" id="IPR036661">
    <property type="entry name" value="Luciferase-like_sf"/>
</dbReference>
<keyword evidence="2" id="KW-0288">FMN</keyword>
<dbReference type="GO" id="GO:0046306">
    <property type="term" value="P:alkanesulfonate catabolic process"/>
    <property type="evidence" value="ECO:0007669"/>
    <property type="project" value="TreeGrafter"/>
</dbReference>
<reference evidence="7" key="1">
    <citation type="submission" date="2014-09" db="EMBL/GenBank/DDBJ databases">
        <title>Whole genome shotgun sequence of Streptomyces sp. NBRC 110027.</title>
        <authorList>
            <person name="Komaki H."/>
            <person name="Ichikawa N."/>
            <person name="Katano-Makiyama Y."/>
            <person name="Hosoyama A."/>
            <person name="Hashimoto M."/>
            <person name="Uohara A."/>
            <person name="Kitahashi Y."/>
            <person name="Ohji S."/>
            <person name="Kimura A."/>
            <person name="Yamazoe A."/>
            <person name="Igarashi Y."/>
            <person name="Fujita N."/>
        </authorList>
    </citation>
    <scope>NUCLEOTIDE SEQUENCE [LARGE SCALE GENOMIC DNA]</scope>
    <source>
        <strain evidence="7">NBRC 110027</strain>
    </source>
</reference>
<keyword evidence="3" id="KW-0560">Oxidoreductase</keyword>
<dbReference type="PANTHER" id="PTHR42847">
    <property type="entry name" value="ALKANESULFONATE MONOOXYGENASE"/>
    <property type="match status" value="1"/>
</dbReference>
<evidence type="ECO:0000313" key="6">
    <source>
        <dbReference type="EMBL" id="GAO10190.1"/>
    </source>
</evidence>
<evidence type="ECO:0000256" key="3">
    <source>
        <dbReference type="ARBA" id="ARBA00023002"/>
    </source>
</evidence>
<name>A0A0P4RAZ6_9ACTN</name>
<dbReference type="Pfam" id="PF00296">
    <property type="entry name" value="Bac_luciferase"/>
    <property type="match status" value="1"/>
</dbReference>
<dbReference type="EMBL" id="BBNO01000006">
    <property type="protein sequence ID" value="GAO10190.1"/>
    <property type="molecule type" value="Genomic_DNA"/>
</dbReference>
<feature type="domain" description="Luciferase-like" evidence="5">
    <location>
        <begin position="13"/>
        <end position="253"/>
    </location>
</feature>
<comment type="caution">
    <text evidence="6">The sequence shown here is derived from an EMBL/GenBank/DDBJ whole genome shotgun (WGS) entry which is preliminary data.</text>
</comment>
<evidence type="ECO:0000256" key="4">
    <source>
        <dbReference type="ARBA" id="ARBA00023033"/>
    </source>
</evidence>
<gene>
    <name evidence="6" type="ORF">TPA0598_06_03550</name>
</gene>
<sequence length="320" mass="35473">MPSPEPALRFGVHSGQQYERYDEILALWRRAEELGYDWCSVFDHLRPPMGGPDSPCFEGTTLLSALTARTDRIRGALMVAPVAWRHPAMLAALAATVDHVSAGRVEIGIGVGGADLAHEQYGFDLPGRAERLAMLEETAAILRGLWSGERFSFTGEHFRITDGYLRPAPVQPRLPLVVGGASTPVLRVVARHGDVWNSLLTDPDRYRRRVAQLDHECERAGRDRAEIRLSMTFRALLVDDPAELPGKLDRLRATFPPDSPVWPEYLVFGTPEQCVEALLPYRALGVSDFVLGVRPPVDRDSVTLFAERVIPRLRPASVPA</sequence>
<organism evidence="6 7">
    <name type="scientific">Streptomyces lydicamycinicus</name>
    <dbReference type="NCBI Taxonomy" id="1546107"/>
    <lineage>
        <taxon>Bacteria</taxon>
        <taxon>Bacillati</taxon>
        <taxon>Actinomycetota</taxon>
        <taxon>Actinomycetes</taxon>
        <taxon>Kitasatosporales</taxon>
        <taxon>Streptomycetaceae</taxon>
        <taxon>Streptomyces</taxon>
    </lineage>
</organism>
<dbReference type="InterPro" id="IPR050172">
    <property type="entry name" value="SsuD_RutA_monooxygenase"/>
</dbReference>
<keyword evidence="7" id="KW-1185">Reference proteome</keyword>
<evidence type="ECO:0000256" key="2">
    <source>
        <dbReference type="ARBA" id="ARBA00022643"/>
    </source>
</evidence>
<evidence type="ECO:0000256" key="1">
    <source>
        <dbReference type="ARBA" id="ARBA00022630"/>
    </source>
</evidence>
<dbReference type="InterPro" id="IPR011251">
    <property type="entry name" value="Luciferase-like_dom"/>
</dbReference>
<dbReference type="PANTHER" id="PTHR42847:SF4">
    <property type="entry name" value="ALKANESULFONATE MONOOXYGENASE-RELATED"/>
    <property type="match status" value="1"/>
</dbReference>
<dbReference type="RefSeq" id="WP_042157377.1">
    <property type="nucleotide sequence ID" value="NZ_BBNO01000006.1"/>
</dbReference>